<dbReference type="PANTHER" id="PTHR23004">
    <property type="entry name" value="DOUBLECORTIN DOMAIN CONTAINING 2"/>
    <property type="match status" value="1"/>
</dbReference>
<dbReference type="InterPro" id="IPR003533">
    <property type="entry name" value="Doublecortin_dom"/>
</dbReference>
<dbReference type="SUPFAM" id="SSF89837">
    <property type="entry name" value="Doublecortin (DC)"/>
    <property type="match status" value="1"/>
</dbReference>
<dbReference type="InParanoid" id="A7TCQ2"/>
<dbReference type="PANTHER" id="PTHR23004:SF11">
    <property type="entry name" value="PROTEIN RPI-1"/>
    <property type="match status" value="1"/>
</dbReference>
<dbReference type="OMA" id="MQEPAGR"/>
<evidence type="ECO:0000313" key="3">
    <source>
        <dbReference type="Proteomes" id="UP000001593"/>
    </source>
</evidence>
<dbReference type="PhylomeDB" id="A7TCQ2"/>
<dbReference type="GO" id="GO:0035556">
    <property type="term" value="P:intracellular signal transduction"/>
    <property type="evidence" value="ECO:0007669"/>
    <property type="project" value="InterPro"/>
</dbReference>
<feature type="domain" description="Doublecortin" evidence="1">
    <location>
        <begin position="4"/>
        <end position="84"/>
    </location>
</feature>
<dbReference type="InterPro" id="IPR036572">
    <property type="entry name" value="Doublecortin_dom_sf"/>
</dbReference>
<accession>A7TCQ2</accession>
<evidence type="ECO:0000259" key="1">
    <source>
        <dbReference type="PROSITE" id="PS50309"/>
    </source>
</evidence>
<keyword evidence="3" id="KW-1185">Reference proteome</keyword>
<dbReference type="eggNOG" id="KOG3757">
    <property type="taxonomic scope" value="Eukaryota"/>
</dbReference>
<gene>
    <name evidence="2" type="ORF">NEMVEDRAFT_v1g155145</name>
</gene>
<organism evidence="2 3">
    <name type="scientific">Nematostella vectensis</name>
    <name type="common">Starlet sea anemone</name>
    <dbReference type="NCBI Taxonomy" id="45351"/>
    <lineage>
        <taxon>Eukaryota</taxon>
        <taxon>Metazoa</taxon>
        <taxon>Cnidaria</taxon>
        <taxon>Anthozoa</taxon>
        <taxon>Hexacorallia</taxon>
        <taxon>Actiniaria</taxon>
        <taxon>Edwardsiidae</taxon>
        <taxon>Nematostella</taxon>
    </lineage>
</organism>
<dbReference type="EMBL" id="DS476635">
    <property type="protein sequence ID" value="EDO26163.1"/>
    <property type="molecule type" value="Genomic_DNA"/>
</dbReference>
<dbReference type="STRING" id="45351.A7TCQ2"/>
<dbReference type="FunFam" id="3.10.20.230:FF:000024">
    <property type="entry name" value="Predicted protein"/>
    <property type="match status" value="1"/>
</dbReference>
<sequence>MAAPTVTIYKNGEPKFPGKKVVVNPRQVRNMDACLDKITREMKLKTAARSLKTPTGGHKIDKLEKIEPGGQYVVCGLEAFKRLK</sequence>
<name>A7TCQ2_NEMVE</name>
<dbReference type="Gene3D" id="3.10.20.230">
    <property type="entry name" value="Doublecortin domain"/>
    <property type="match status" value="1"/>
</dbReference>
<dbReference type="SMART" id="SM00537">
    <property type="entry name" value="DCX"/>
    <property type="match status" value="1"/>
</dbReference>
<reference evidence="2 3" key="1">
    <citation type="journal article" date="2007" name="Science">
        <title>Sea anemone genome reveals ancestral eumetazoan gene repertoire and genomic organization.</title>
        <authorList>
            <person name="Putnam N.H."/>
            <person name="Srivastava M."/>
            <person name="Hellsten U."/>
            <person name="Dirks B."/>
            <person name="Chapman J."/>
            <person name="Salamov A."/>
            <person name="Terry A."/>
            <person name="Shapiro H."/>
            <person name="Lindquist E."/>
            <person name="Kapitonov V.V."/>
            <person name="Jurka J."/>
            <person name="Genikhovich G."/>
            <person name="Grigoriev I.V."/>
            <person name="Lucas S.M."/>
            <person name="Steele R.E."/>
            <person name="Finnerty J.R."/>
            <person name="Technau U."/>
            <person name="Martindale M.Q."/>
            <person name="Rokhsar D.S."/>
        </authorList>
    </citation>
    <scope>NUCLEOTIDE SEQUENCE [LARGE SCALE GENOMIC DNA]</scope>
    <source>
        <strain evidence="3">CH2 X CH6</strain>
    </source>
</reference>
<protein>
    <recommendedName>
        <fullName evidence="1">Doublecortin domain-containing protein</fullName>
    </recommendedName>
</protein>
<evidence type="ECO:0000313" key="2">
    <source>
        <dbReference type="EMBL" id="EDO26163.1"/>
    </source>
</evidence>
<dbReference type="HOGENOM" id="CLU_162413_1_0_1"/>
<dbReference type="Proteomes" id="UP000001593">
    <property type="component" value="Unassembled WGS sequence"/>
</dbReference>
<dbReference type="Pfam" id="PF03607">
    <property type="entry name" value="DCX"/>
    <property type="match status" value="1"/>
</dbReference>
<dbReference type="AlphaFoldDB" id="A7TCQ2"/>
<proteinExistence type="predicted"/>
<dbReference type="PROSITE" id="PS50309">
    <property type="entry name" value="DC"/>
    <property type="match status" value="1"/>
</dbReference>